<dbReference type="Proteomes" id="UP000569914">
    <property type="component" value="Unassembled WGS sequence"/>
</dbReference>
<reference evidence="1 2" key="1">
    <citation type="submission" date="2020-07" db="EMBL/GenBank/DDBJ databases">
        <title>Sequencing the genomes of 1000 actinobacteria strains.</title>
        <authorList>
            <person name="Klenk H.-P."/>
        </authorList>
    </citation>
    <scope>NUCLEOTIDE SEQUENCE [LARGE SCALE GENOMIC DNA]</scope>
    <source>
        <strain evidence="1 2">DSM 22083</strain>
    </source>
</reference>
<dbReference type="EMBL" id="JACCBU010000001">
    <property type="protein sequence ID" value="NYE69252.1"/>
    <property type="molecule type" value="Genomic_DNA"/>
</dbReference>
<dbReference type="AlphaFoldDB" id="A0A7Y9I339"/>
<keyword evidence="2" id="KW-1185">Reference proteome</keyword>
<gene>
    <name evidence="1" type="ORF">BKA15_000581</name>
</gene>
<sequence length="323" mass="35050">MASSATRDGSSFIGADGHLRNDPEAVALVHHRARAEPALRGLADLEFFGAEWGSSGLHFAGKWRASGADVILKVGVSPAQRWWTETIAKEDPSLAPMLFASGSRLGDIDLGWILAERLPGGLHPGWCGLEFGMLMAAGARFHRLARNHPTGPHSVVTVDDVAGWIRSAMVRGAPGPAASMLDRLDQDWTFVCDVCPPEICHGDLHMANVLMRTPAPQLSDAVLIDFEPSLMPWAFEAAYCQVLNSDPDRVGWQGLVPLMGVRRAALGLQTISGTDLKRVEAIALGWYALRMWSILGPDTDPSWRLPSVWRAATDSYVTQAIRS</sequence>
<name>A0A7Y9I339_9ACTN</name>
<protein>
    <recommendedName>
        <fullName evidence="3">Aminoglycoside phosphotransferase domain-containing protein</fullName>
    </recommendedName>
</protein>
<accession>A0A7Y9I339</accession>
<evidence type="ECO:0000313" key="1">
    <source>
        <dbReference type="EMBL" id="NYE69252.1"/>
    </source>
</evidence>
<evidence type="ECO:0008006" key="3">
    <source>
        <dbReference type="Google" id="ProtNLM"/>
    </source>
</evidence>
<comment type="caution">
    <text evidence="1">The sequence shown here is derived from an EMBL/GenBank/DDBJ whole genome shotgun (WGS) entry which is preliminary data.</text>
</comment>
<dbReference type="RefSeq" id="WP_179748001.1">
    <property type="nucleotide sequence ID" value="NZ_JACCBU010000001.1"/>
</dbReference>
<evidence type="ECO:0000313" key="2">
    <source>
        <dbReference type="Proteomes" id="UP000569914"/>
    </source>
</evidence>
<dbReference type="InterPro" id="IPR011009">
    <property type="entry name" value="Kinase-like_dom_sf"/>
</dbReference>
<proteinExistence type="predicted"/>
<dbReference type="SUPFAM" id="SSF56112">
    <property type="entry name" value="Protein kinase-like (PK-like)"/>
    <property type="match status" value="1"/>
</dbReference>
<organism evidence="1 2">
    <name type="scientific">Microlunatus parietis</name>
    <dbReference type="NCBI Taxonomy" id="682979"/>
    <lineage>
        <taxon>Bacteria</taxon>
        <taxon>Bacillati</taxon>
        <taxon>Actinomycetota</taxon>
        <taxon>Actinomycetes</taxon>
        <taxon>Propionibacteriales</taxon>
        <taxon>Propionibacteriaceae</taxon>
        <taxon>Microlunatus</taxon>
    </lineage>
</organism>